<evidence type="ECO:0000256" key="7">
    <source>
        <dbReference type="ARBA" id="ARBA00022989"/>
    </source>
</evidence>
<reference evidence="12" key="1">
    <citation type="submission" date="2020-03" db="EMBL/GenBank/DDBJ databases">
        <title>A high-quality chromosome-level genome assembly of a woody plant with both climbing and erect habits, Rhamnella rubrinervis.</title>
        <authorList>
            <person name="Lu Z."/>
            <person name="Yang Y."/>
            <person name="Zhu X."/>
            <person name="Sun Y."/>
        </authorList>
    </citation>
    <scope>NUCLEOTIDE SEQUENCE</scope>
    <source>
        <strain evidence="12">BYM</strain>
        <tissue evidence="12">Leaf</tissue>
    </source>
</reference>
<dbReference type="PANTHER" id="PTHR27004:SF428">
    <property type="entry name" value="OS01G0160600 PROTEIN"/>
    <property type="match status" value="1"/>
</dbReference>
<gene>
    <name evidence="12" type="ORF">FNV43_RR22209</name>
</gene>
<dbReference type="PANTHER" id="PTHR27004">
    <property type="entry name" value="RECEPTOR-LIKE PROTEIN 12 ISOFORM X1"/>
    <property type="match status" value="1"/>
</dbReference>
<feature type="transmembrane region" description="Helical" evidence="11">
    <location>
        <begin position="175"/>
        <end position="197"/>
    </location>
</feature>
<dbReference type="InterPro" id="IPR032675">
    <property type="entry name" value="LRR_dom_sf"/>
</dbReference>
<sequence length="226" mass="25513">MVVLQIPRLDFLSKAAILDLSHNKFSGNLPTKLFENLRATTETDTEKGLEYMRDVLSYYQDSVSVQMKGHLFQLERILTIFTTIDLSSNNFEGEIPQSIGKLKALKVLNISDNKLNDWSDAFLLARNFTHNSYGGNLDLCGPPLSKLCSNDLQPPSSPNFEHEGDEDEQTNGIDWMIVLIGFGCGMVIGTSVGYTMLSEKRIARLMRWIGGERLCKLLKRFMNKAR</sequence>
<proteinExistence type="inferred from homology"/>
<keyword evidence="7 11" id="KW-1133">Transmembrane helix</keyword>
<keyword evidence="5 11" id="KW-0812">Transmembrane</keyword>
<comment type="subcellular location">
    <subcellularLocation>
        <location evidence="1">Cell membrane</location>
        <topology evidence="1">Single-pass type I membrane protein</topology>
    </subcellularLocation>
</comment>
<evidence type="ECO:0000256" key="5">
    <source>
        <dbReference type="ARBA" id="ARBA00022692"/>
    </source>
</evidence>
<evidence type="ECO:0000313" key="12">
    <source>
        <dbReference type="EMBL" id="KAF3435122.1"/>
    </source>
</evidence>
<keyword evidence="10" id="KW-0325">Glycoprotein</keyword>
<protein>
    <submittedName>
        <fullName evidence="12">Uncharacterized protein</fullName>
    </submittedName>
</protein>
<evidence type="ECO:0000256" key="4">
    <source>
        <dbReference type="ARBA" id="ARBA00022614"/>
    </source>
</evidence>
<dbReference type="GO" id="GO:0005886">
    <property type="term" value="C:plasma membrane"/>
    <property type="evidence" value="ECO:0007669"/>
    <property type="project" value="UniProtKB-SubCell"/>
</dbReference>
<dbReference type="OrthoDB" id="994806at2759"/>
<keyword evidence="8 11" id="KW-0472">Membrane</keyword>
<evidence type="ECO:0000256" key="3">
    <source>
        <dbReference type="ARBA" id="ARBA00022475"/>
    </source>
</evidence>
<evidence type="ECO:0000256" key="1">
    <source>
        <dbReference type="ARBA" id="ARBA00004251"/>
    </source>
</evidence>
<evidence type="ECO:0000256" key="6">
    <source>
        <dbReference type="ARBA" id="ARBA00022737"/>
    </source>
</evidence>
<dbReference type="SUPFAM" id="SSF52058">
    <property type="entry name" value="L domain-like"/>
    <property type="match status" value="1"/>
</dbReference>
<dbReference type="AlphaFoldDB" id="A0A8K0DPS8"/>
<evidence type="ECO:0000256" key="2">
    <source>
        <dbReference type="ARBA" id="ARBA00009592"/>
    </source>
</evidence>
<evidence type="ECO:0000256" key="11">
    <source>
        <dbReference type="SAM" id="Phobius"/>
    </source>
</evidence>
<evidence type="ECO:0000256" key="9">
    <source>
        <dbReference type="ARBA" id="ARBA00023170"/>
    </source>
</evidence>
<name>A0A8K0DPS8_9ROSA</name>
<dbReference type="Gene3D" id="3.80.10.10">
    <property type="entry name" value="Ribonuclease Inhibitor"/>
    <property type="match status" value="1"/>
</dbReference>
<comment type="caution">
    <text evidence="12">The sequence shown here is derived from an EMBL/GenBank/DDBJ whole genome shotgun (WGS) entry which is preliminary data.</text>
</comment>
<comment type="similarity">
    <text evidence="2">Belongs to the RLP family.</text>
</comment>
<organism evidence="12 13">
    <name type="scientific">Rhamnella rubrinervis</name>
    <dbReference type="NCBI Taxonomy" id="2594499"/>
    <lineage>
        <taxon>Eukaryota</taxon>
        <taxon>Viridiplantae</taxon>
        <taxon>Streptophyta</taxon>
        <taxon>Embryophyta</taxon>
        <taxon>Tracheophyta</taxon>
        <taxon>Spermatophyta</taxon>
        <taxon>Magnoliopsida</taxon>
        <taxon>eudicotyledons</taxon>
        <taxon>Gunneridae</taxon>
        <taxon>Pentapetalae</taxon>
        <taxon>rosids</taxon>
        <taxon>fabids</taxon>
        <taxon>Rosales</taxon>
        <taxon>Rhamnaceae</taxon>
        <taxon>rhamnoid group</taxon>
        <taxon>Rhamneae</taxon>
        <taxon>Rhamnella</taxon>
    </lineage>
</organism>
<keyword evidence="13" id="KW-1185">Reference proteome</keyword>
<accession>A0A8K0DPS8</accession>
<keyword evidence="3" id="KW-1003">Cell membrane</keyword>
<evidence type="ECO:0000256" key="10">
    <source>
        <dbReference type="ARBA" id="ARBA00023180"/>
    </source>
</evidence>
<keyword evidence="4" id="KW-0433">Leucine-rich repeat</keyword>
<keyword evidence="9" id="KW-0675">Receptor</keyword>
<dbReference type="Pfam" id="PF00560">
    <property type="entry name" value="LRR_1"/>
    <property type="match status" value="2"/>
</dbReference>
<keyword evidence="6" id="KW-0677">Repeat</keyword>
<evidence type="ECO:0000256" key="8">
    <source>
        <dbReference type="ARBA" id="ARBA00023136"/>
    </source>
</evidence>
<dbReference type="EMBL" id="VOIH02000010">
    <property type="protein sequence ID" value="KAF3435122.1"/>
    <property type="molecule type" value="Genomic_DNA"/>
</dbReference>
<dbReference type="InterPro" id="IPR001611">
    <property type="entry name" value="Leu-rich_rpt"/>
</dbReference>
<evidence type="ECO:0000313" key="13">
    <source>
        <dbReference type="Proteomes" id="UP000796880"/>
    </source>
</evidence>
<dbReference type="Proteomes" id="UP000796880">
    <property type="component" value="Unassembled WGS sequence"/>
</dbReference>